<accession>A0A8J4CHD5</accession>
<protein>
    <submittedName>
        <fullName evidence="1">Uncharacterized protein</fullName>
    </submittedName>
</protein>
<sequence length="173" mass="18073">KSLQRYPGSRVGSQLAPGSFGGNVVGGMLASPLCGSSGHPPYSGGAAAAVPSSPGAWSSHQSPRLRLSKCQYCRRRHRWARLLQQRKLYNCANYLDWPISQGGRGVIAARGAGRVSYSGIGGAEASVYVAVAPSAWLGIDALQCWQVDETAACKPYDGFGRGSSGTASGRLSE</sequence>
<comment type="caution">
    <text evidence="1">The sequence shown here is derived from an EMBL/GenBank/DDBJ whole genome shotgun (WGS) entry which is preliminary data.</text>
</comment>
<reference evidence="1" key="1">
    <citation type="journal article" date="2021" name="Proc. Natl. Acad. Sci. U.S.A.">
        <title>Three genomes in the algal genus Volvox reveal the fate of a haploid sex-determining region after a transition to homothallism.</title>
        <authorList>
            <person name="Yamamoto K."/>
            <person name="Hamaji T."/>
            <person name="Kawai-Toyooka H."/>
            <person name="Matsuzaki R."/>
            <person name="Takahashi F."/>
            <person name="Nishimura Y."/>
            <person name="Kawachi M."/>
            <person name="Noguchi H."/>
            <person name="Minakuchi Y."/>
            <person name="Umen J.G."/>
            <person name="Toyoda A."/>
            <person name="Nozaki H."/>
        </authorList>
    </citation>
    <scope>NUCLEOTIDE SEQUENCE</scope>
    <source>
        <strain evidence="1">NIES-3786</strain>
    </source>
</reference>
<evidence type="ECO:0000313" key="1">
    <source>
        <dbReference type="EMBL" id="GIL82504.1"/>
    </source>
</evidence>
<feature type="non-terminal residue" evidence="1">
    <location>
        <position position="1"/>
    </location>
</feature>
<proteinExistence type="predicted"/>
<gene>
    <name evidence="1" type="ORF">Vretifemale_11305</name>
</gene>
<dbReference type="EMBL" id="BNCP01000024">
    <property type="protein sequence ID" value="GIL82504.1"/>
    <property type="molecule type" value="Genomic_DNA"/>
</dbReference>
<organism evidence="1 2">
    <name type="scientific">Volvox reticuliferus</name>
    <dbReference type="NCBI Taxonomy" id="1737510"/>
    <lineage>
        <taxon>Eukaryota</taxon>
        <taxon>Viridiplantae</taxon>
        <taxon>Chlorophyta</taxon>
        <taxon>core chlorophytes</taxon>
        <taxon>Chlorophyceae</taxon>
        <taxon>CS clade</taxon>
        <taxon>Chlamydomonadales</taxon>
        <taxon>Volvocaceae</taxon>
        <taxon>Volvox</taxon>
    </lineage>
</organism>
<dbReference type="AlphaFoldDB" id="A0A8J4CHD5"/>
<name>A0A8J4CHD5_9CHLO</name>
<evidence type="ECO:0000313" key="2">
    <source>
        <dbReference type="Proteomes" id="UP000747110"/>
    </source>
</evidence>
<dbReference type="Proteomes" id="UP000747110">
    <property type="component" value="Unassembled WGS sequence"/>
</dbReference>
<keyword evidence="2" id="KW-1185">Reference proteome</keyword>